<sequence length="328" mass="36106">MNTTAVHRAAVAERLRAYADHPSGFLAMNSGTAHFHGVHVPGLIAYIQRGRHIVQFGGPFAPIRNKATLITEFRSHLTGRLTIAQLRAVDVPLYAELGYVVNQIGSSYSIDLSHFTTRGPALAKVRQNTSRARRDGVTVDELADSAAYDEELTTIDTAWLRAKGRYVKKLDFLIGERGGPGAPLRRTFAARRQGQIIGYVTYSPAYGTRPGWLYDLTRRVPNCPVGTIELINLTALTRFRSEGAAWLHLGLTPFAGLAPEHDPTCASRALARVVRLLAEHGRMIYPARSQEAFKLKWSPHVIEPEYAAFEGGVSLGAVWNLLRATKAL</sequence>
<keyword evidence="8" id="KW-1185">Reference proteome</keyword>
<dbReference type="PANTHER" id="PTHR34697">
    <property type="entry name" value="PHOSPHATIDYLGLYCEROL LYSYLTRANSFERASE"/>
    <property type="match status" value="1"/>
</dbReference>
<keyword evidence="2" id="KW-1003">Cell membrane</keyword>
<dbReference type="EMBL" id="BAAAXZ010000001">
    <property type="protein sequence ID" value="GAA2907950.1"/>
    <property type="molecule type" value="Genomic_DNA"/>
</dbReference>
<dbReference type="Pfam" id="PF09924">
    <property type="entry name" value="LPG_synthase_C"/>
    <property type="match status" value="1"/>
</dbReference>
<evidence type="ECO:0000259" key="6">
    <source>
        <dbReference type="Pfam" id="PF09924"/>
    </source>
</evidence>
<evidence type="ECO:0000256" key="5">
    <source>
        <dbReference type="ARBA" id="ARBA00023136"/>
    </source>
</evidence>
<evidence type="ECO:0000256" key="1">
    <source>
        <dbReference type="ARBA" id="ARBA00004651"/>
    </source>
</evidence>
<dbReference type="InterPro" id="IPR024320">
    <property type="entry name" value="LPG_synthase_C"/>
</dbReference>
<feature type="domain" description="Phosphatidylglycerol lysyltransferase C-terminal" evidence="6">
    <location>
        <begin position="14"/>
        <end position="309"/>
    </location>
</feature>
<keyword evidence="3" id="KW-0812">Transmembrane</keyword>
<dbReference type="InterPro" id="IPR051211">
    <property type="entry name" value="PG_lysyltransferase"/>
</dbReference>
<reference evidence="8" key="1">
    <citation type="journal article" date="2019" name="Int. J. Syst. Evol. Microbiol.">
        <title>The Global Catalogue of Microorganisms (GCM) 10K type strain sequencing project: providing services to taxonomists for standard genome sequencing and annotation.</title>
        <authorList>
            <consortium name="The Broad Institute Genomics Platform"/>
            <consortium name="The Broad Institute Genome Sequencing Center for Infectious Disease"/>
            <person name="Wu L."/>
            <person name="Ma J."/>
        </authorList>
    </citation>
    <scope>NUCLEOTIDE SEQUENCE [LARGE SCALE GENOMIC DNA]</scope>
    <source>
        <strain evidence="8">JCM 4087</strain>
    </source>
</reference>
<evidence type="ECO:0000256" key="3">
    <source>
        <dbReference type="ARBA" id="ARBA00022692"/>
    </source>
</evidence>
<evidence type="ECO:0000256" key="2">
    <source>
        <dbReference type="ARBA" id="ARBA00022475"/>
    </source>
</evidence>
<dbReference type="RefSeq" id="WP_344960251.1">
    <property type="nucleotide sequence ID" value="NZ_BAAAXZ010000001.1"/>
</dbReference>
<evidence type="ECO:0000313" key="8">
    <source>
        <dbReference type="Proteomes" id="UP001501102"/>
    </source>
</evidence>
<gene>
    <name evidence="7" type="ORF">GCM10020221_00090</name>
</gene>
<dbReference type="SUPFAM" id="SSF55729">
    <property type="entry name" value="Acyl-CoA N-acyltransferases (Nat)"/>
    <property type="match status" value="1"/>
</dbReference>
<comment type="caution">
    <text evidence="7">The sequence shown here is derived from an EMBL/GenBank/DDBJ whole genome shotgun (WGS) entry which is preliminary data.</text>
</comment>
<keyword evidence="5" id="KW-0472">Membrane</keyword>
<organism evidence="7 8">
    <name type="scientific">Streptomyces thioluteus</name>
    <dbReference type="NCBI Taxonomy" id="66431"/>
    <lineage>
        <taxon>Bacteria</taxon>
        <taxon>Bacillati</taxon>
        <taxon>Actinomycetota</taxon>
        <taxon>Actinomycetes</taxon>
        <taxon>Kitasatosporales</taxon>
        <taxon>Streptomycetaceae</taxon>
        <taxon>Streptomyces</taxon>
    </lineage>
</organism>
<proteinExistence type="predicted"/>
<evidence type="ECO:0000313" key="7">
    <source>
        <dbReference type="EMBL" id="GAA2907950.1"/>
    </source>
</evidence>
<protein>
    <submittedName>
        <fullName evidence="7">DUF2156 domain-containing protein</fullName>
    </submittedName>
</protein>
<dbReference type="PANTHER" id="PTHR34697:SF2">
    <property type="entry name" value="PHOSPHATIDYLGLYCEROL LYSYLTRANSFERASE"/>
    <property type="match status" value="1"/>
</dbReference>
<keyword evidence="4" id="KW-1133">Transmembrane helix</keyword>
<dbReference type="Proteomes" id="UP001501102">
    <property type="component" value="Unassembled WGS sequence"/>
</dbReference>
<dbReference type="InterPro" id="IPR016181">
    <property type="entry name" value="Acyl_CoA_acyltransferase"/>
</dbReference>
<comment type="subcellular location">
    <subcellularLocation>
        <location evidence="1">Cell membrane</location>
        <topology evidence="1">Multi-pass membrane protein</topology>
    </subcellularLocation>
</comment>
<evidence type="ECO:0000256" key="4">
    <source>
        <dbReference type="ARBA" id="ARBA00022989"/>
    </source>
</evidence>
<name>A0ABP6ISF3_STRTU</name>
<accession>A0ABP6ISF3</accession>